<dbReference type="SUPFAM" id="SSF54523">
    <property type="entry name" value="Pili subunits"/>
    <property type="match status" value="1"/>
</dbReference>
<keyword evidence="2" id="KW-0472">Membrane</keyword>
<dbReference type="OrthoDB" id="8592370at2"/>
<feature type="compositionally biased region" description="Basic and acidic residues" evidence="1">
    <location>
        <begin position="156"/>
        <end position="171"/>
    </location>
</feature>
<dbReference type="Pfam" id="PF07963">
    <property type="entry name" value="N_methyl"/>
    <property type="match status" value="1"/>
</dbReference>
<accession>A0A4R1BCJ4</accession>
<name>A0A4R1BCJ4_9PROT</name>
<dbReference type="PANTHER" id="PTHR30093:SF47">
    <property type="entry name" value="TYPE IV PILUS NON-CORE MINOR PILIN PILE"/>
    <property type="match status" value="1"/>
</dbReference>
<feature type="region of interest" description="Disordered" evidence="1">
    <location>
        <begin position="137"/>
        <end position="171"/>
    </location>
</feature>
<feature type="transmembrane region" description="Helical" evidence="2">
    <location>
        <begin position="29"/>
        <end position="52"/>
    </location>
</feature>
<reference evidence="3 4" key="1">
    <citation type="submission" date="2019-03" db="EMBL/GenBank/DDBJ databases">
        <title>Genome sequence of Thiobacillaceae bacterium LSR1, a sulfur-oxidizing bacterium isolated from freshwater sediment.</title>
        <authorList>
            <person name="Li S."/>
        </authorList>
    </citation>
    <scope>NUCLEOTIDE SEQUENCE [LARGE SCALE GENOMIC DNA]</scope>
    <source>
        <strain evidence="3 4">LSR1</strain>
    </source>
</reference>
<organism evidence="3 4">
    <name type="scientific">Parasulfuritortus cantonensis</name>
    <dbReference type="NCBI Taxonomy" id="2528202"/>
    <lineage>
        <taxon>Bacteria</taxon>
        <taxon>Pseudomonadati</taxon>
        <taxon>Pseudomonadota</taxon>
        <taxon>Betaproteobacteria</taxon>
        <taxon>Nitrosomonadales</taxon>
        <taxon>Thiobacillaceae</taxon>
        <taxon>Parasulfuritortus</taxon>
    </lineage>
</organism>
<evidence type="ECO:0000313" key="4">
    <source>
        <dbReference type="Proteomes" id="UP000295443"/>
    </source>
</evidence>
<dbReference type="GO" id="GO:0043683">
    <property type="term" value="P:type IV pilus assembly"/>
    <property type="evidence" value="ECO:0007669"/>
    <property type="project" value="InterPro"/>
</dbReference>
<dbReference type="PANTHER" id="PTHR30093">
    <property type="entry name" value="GENERAL SECRETION PATHWAY PROTEIN G"/>
    <property type="match status" value="1"/>
</dbReference>
<comment type="caution">
    <text evidence="3">The sequence shown here is derived from an EMBL/GenBank/DDBJ whole genome shotgun (WGS) entry which is preliminary data.</text>
</comment>
<dbReference type="EMBL" id="SJZB01000033">
    <property type="protein sequence ID" value="TCJ14769.1"/>
    <property type="molecule type" value="Genomic_DNA"/>
</dbReference>
<evidence type="ECO:0000313" key="3">
    <source>
        <dbReference type="EMBL" id="TCJ14769.1"/>
    </source>
</evidence>
<sequence length="171" mass="17978">MIHKDAMSIMLLGQRRGSMSLVRPPQNGFTLIELLIVVLVIGVLAAIAIPSYRNYVLQSRRSDGQAALLALALAQEKFRVNCPYYATTLGGADDCGTSAADSTVEFASGSSDGYYTVEMVDASSTAFTAKAAATTKGGQNADSACPAGNMQITENGPDKSSAEKRLCWGSK</sequence>
<dbReference type="InterPro" id="IPR031982">
    <property type="entry name" value="PilE-like"/>
</dbReference>
<evidence type="ECO:0000256" key="1">
    <source>
        <dbReference type="SAM" id="MobiDB-lite"/>
    </source>
</evidence>
<dbReference type="NCBIfam" id="TIGR02532">
    <property type="entry name" value="IV_pilin_GFxxxE"/>
    <property type="match status" value="1"/>
</dbReference>
<dbReference type="AlphaFoldDB" id="A0A4R1BCJ4"/>
<evidence type="ECO:0000256" key="2">
    <source>
        <dbReference type="SAM" id="Phobius"/>
    </source>
</evidence>
<keyword evidence="2" id="KW-1133">Transmembrane helix</keyword>
<gene>
    <name evidence="3" type="ORF">EZJ19_09310</name>
</gene>
<dbReference type="Gene3D" id="3.30.700.10">
    <property type="entry name" value="Glycoprotein, Type 4 Pilin"/>
    <property type="match status" value="1"/>
</dbReference>
<proteinExistence type="predicted"/>
<dbReference type="Pfam" id="PF16732">
    <property type="entry name" value="ComP_DUS"/>
    <property type="match status" value="1"/>
</dbReference>
<keyword evidence="2" id="KW-0812">Transmembrane</keyword>
<dbReference type="InterPro" id="IPR012902">
    <property type="entry name" value="N_methyl_site"/>
</dbReference>
<protein>
    <submittedName>
        <fullName evidence="3">Prepilin-type N-terminal cleavage/methylation domain-containing protein</fullName>
    </submittedName>
</protein>
<dbReference type="Proteomes" id="UP000295443">
    <property type="component" value="Unassembled WGS sequence"/>
</dbReference>
<dbReference type="InterPro" id="IPR045584">
    <property type="entry name" value="Pilin-like"/>
</dbReference>
<keyword evidence="4" id="KW-1185">Reference proteome</keyword>